<sequence>MFLLSLTGKVIGDWAAKSLFDCEFYSSQQRKRA</sequence>
<evidence type="ECO:0000313" key="1">
    <source>
        <dbReference type="EMBL" id="EHK96687.1"/>
    </source>
</evidence>
<protein>
    <submittedName>
        <fullName evidence="1">Uncharacterized protein</fullName>
    </submittedName>
</protein>
<organism evidence="1 2">
    <name type="scientific">Glarea lozoyensis (strain ATCC 74030 / MF5533)</name>
    <dbReference type="NCBI Taxonomy" id="1104152"/>
    <lineage>
        <taxon>Eukaryota</taxon>
        <taxon>Fungi</taxon>
        <taxon>Dikarya</taxon>
        <taxon>Ascomycota</taxon>
        <taxon>Pezizomycotina</taxon>
        <taxon>Leotiomycetes</taxon>
        <taxon>Helotiales</taxon>
        <taxon>Helotiaceae</taxon>
        <taxon>Glarea</taxon>
    </lineage>
</organism>
<proteinExistence type="predicted"/>
<accession>H0EXQ2</accession>
<reference evidence="1 2" key="1">
    <citation type="journal article" date="2012" name="Eukaryot. Cell">
        <title>Genome sequence of the fungus Glarea lozoyensis: the first genome sequence of a species from the Helotiaceae family.</title>
        <authorList>
            <person name="Youssar L."/>
            <person name="Gruening B.A."/>
            <person name="Erxleben A."/>
            <person name="Guenther S."/>
            <person name="Huettel W."/>
        </authorList>
    </citation>
    <scope>NUCLEOTIDE SEQUENCE [LARGE SCALE GENOMIC DNA]</scope>
    <source>
        <strain evidence="2">ATCC 74030 / MF5533</strain>
    </source>
</reference>
<dbReference type="HOGENOM" id="CLU_3384893_0_0_1"/>
<dbReference type="EMBL" id="AGUE01000229">
    <property type="protein sequence ID" value="EHK96687.1"/>
    <property type="molecule type" value="Genomic_DNA"/>
</dbReference>
<name>H0EXQ2_GLAL7</name>
<dbReference type="Proteomes" id="UP000005446">
    <property type="component" value="Unassembled WGS sequence"/>
</dbReference>
<keyword evidence="2" id="KW-1185">Reference proteome</keyword>
<gene>
    <name evidence="1" type="ORF">M7I_7591</name>
</gene>
<dbReference type="InParanoid" id="H0EXQ2"/>
<comment type="caution">
    <text evidence="1">The sequence shown here is derived from an EMBL/GenBank/DDBJ whole genome shotgun (WGS) entry which is preliminary data.</text>
</comment>
<dbReference type="AlphaFoldDB" id="H0EXQ2"/>
<evidence type="ECO:0000313" key="2">
    <source>
        <dbReference type="Proteomes" id="UP000005446"/>
    </source>
</evidence>